<keyword evidence="2" id="KW-0813">Transport</keyword>
<feature type="transmembrane region" description="Helical" evidence="9">
    <location>
        <begin position="238"/>
        <end position="261"/>
    </location>
</feature>
<comment type="subcellular location">
    <subcellularLocation>
        <location evidence="1">Cell membrane</location>
        <topology evidence="1">Multi-pass membrane protein</topology>
    </subcellularLocation>
</comment>
<evidence type="ECO:0000256" key="1">
    <source>
        <dbReference type="ARBA" id="ARBA00004651"/>
    </source>
</evidence>
<dbReference type="GO" id="GO:0015293">
    <property type="term" value="F:symporter activity"/>
    <property type="evidence" value="ECO:0007669"/>
    <property type="project" value="UniProtKB-KW"/>
</dbReference>
<keyword evidence="7 9" id="KW-0472">Membrane</keyword>
<evidence type="ECO:0000256" key="4">
    <source>
        <dbReference type="ARBA" id="ARBA00022692"/>
    </source>
</evidence>
<keyword evidence="11" id="KW-1185">Reference proteome</keyword>
<dbReference type="InterPro" id="IPR044566">
    <property type="entry name" value="RMV1-like"/>
</dbReference>
<evidence type="ECO:0000256" key="7">
    <source>
        <dbReference type="ARBA" id="ARBA00023136"/>
    </source>
</evidence>
<evidence type="ECO:0000313" key="10">
    <source>
        <dbReference type="EMBL" id="KAG9456407.1"/>
    </source>
</evidence>
<dbReference type="AlphaFoldDB" id="A0AAV7F9E7"/>
<protein>
    <submittedName>
        <fullName evidence="10">Uncharacterized protein</fullName>
    </submittedName>
</protein>
<feature type="transmembrane region" description="Helical" evidence="9">
    <location>
        <begin position="333"/>
        <end position="351"/>
    </location>
</feature>
<keyword evidence="3" id="KW-1003">Cell membrane</keyword>
<evidence type="ECO:0000256" key="8">
    <source>
        <dbReference type="ARBA" id="ARBA00024041"/>
    </source>
</evidence>
<evidence type="ECO:0000313" key="11">
    <source>
        <dbReference type="Proteomes" id="UP000825729"/>
    </source>
</evidence>
<comment type="similarity">
    <text evidence="8">Belongs to the amino acid-polyamine-organocation (APC) superfamily. Polyamine:cation symporter (PHS) (TC 2.A.3.12) family.</text>
</comment>
<feature type="transmembrane region" description="Helical" evidence="9">
    <location>
        <begin position="357"/>
        <end position="380"/>
    </location>
</feature>
<dbReference type="PANTHER" id="PTHR45826">
    <property type="entry name" value="POLYAMINE TRANSPORTER PUT1"/>
    <property type="match status" value="1"/>
</dbReference>
<feature type="transmembrane region" description="Helical" evidence="9">
    <location>
        <begin position="49"/>
        <end position="67"/>
    </location>
</feature>
<evidence type="ECO:0000256" key="9">
    <source>
        <dbReference type="SAM" id="Phobius"/>
    </source>
</evidence>
<keyword evidence="6 9" id="KW-1133">Transmembrane helix</keyword>
<dbReference type="GO" id="GO:0005886">
    <property type="term" value="C:plasma membrane"/>
    <property type="evidence" value="ECO:0007669"/>
    <property type="project" value="UniProtKB-SubCell"/>
</dbReference>
<feature type="transmembrane region" description="Helical" evidence="9">
    <location>
        <begin position="73"/>
        <end position="92"/>
    </location>
</feature>
<keyword evidence="4 9" id="KW-0812">Transmembrane</keyword>
<name>A0AAV7F9E7_ARIFI</name>
<accession>A0AAV7F9E7</accession>
<feature type="transmembrane region" description="Helical" evidence="9">
    <location>
        <begin position="166"/>
        <end position="186"/>
    </location>
</feature>
<reference evidence="10 11" key="1">
    <citation type="submission" date="2021-07" db="EMBL/GenBank/DDBJ databases">
        <title>The Aristolochia fimbriata genome: insights into angiosperm evolution, floral development and chemical biosynthesis.</title>
        <authorList>
            <person name="Jiao Y."/>
        </authorList>
    </citation>
    <scope>NUCLEOTIDE SEQUENCE [LARGE SCALE GENOMIC DNA]</scope>
    <source>
        <strain evidence="10">IBCAS-2021</strain>
        <tissue evidence="10">Leaf</tissue>
    </source>
</reference>
<dbReference type="PANTHER" id="PTHR45826:SF8">
    <property type="entry name" value="CATIONIC AMINO ACID TRANSPORTER"/>
    <property type="match status" value="1"/>
</dbReference>
<dbReference type="GO" id="GO:0015203">
    <property type="term" value="F:polyamine transmembrane transporter activity"/>
    <property type="evidence" value="ECO:0007669"/>
    <property type="project" value="UniProtKB-ARBA"/>
</dbReference>
<gene>
    <name evidence="10" type="ORF">H6P81_000915</name>
</gene>
<evidence type="ECO:0000256" key="3">
    <source>
        <dbReference type="ARBA" id="ARBA00022475"/>
    </source>
</evidence>
<organism evidence="10 11">
    <name type="scientific">Aristolochia fimbriata</name>
    <name type="common">White veined hardy Dutchman's pipe vine</name>
    <dbReference type="NCBI Taxonomy" id="158543"/>
    <lineage>
        <taxon>Eukaryota</taxon>
        <taxon>Viridiplantae</taxon>
        <taxon>Streptophyta</taxon>
        <taxon>Embryophyta</taxon>
        <taxon>Tracheophyta</taxon>
        <taxon>Spermatophyta</taxon>
        <taxon>Magnoliopsida</taxon>
        <taxon>Magnoliidae</taxon>
        <taxon>Piperales</taxon>
        <taxon>Aristolochiaceae</taxon>
        <taxon>Aristolochia</taxon>
    </lineage>
</organism>
<sequence length="451" mass="48822">MAAASGPKFEATLQVITTSDIPLDQSHHESPSPPSILISATTSSKSSKLTVIPLIFVIYFEVSGGPYAEEPTVAAAGPFFDILGFLIFPFVWSIPEALITAELATAFPGNGGYVIWADKAFGPFWGWLMAYWKFLSGSIYNAAYPILCADYLMLVLPFFRRGPSRDLAIFLFNLLLIFLNFTGLAVVGYTAVALGLLSLLPFVVMFFISIPKLDPSRWDNASTLAGEVEHPQKTIPKALFTAALITCLGYLIPLLSGTGALKVDDGRWSDGFLAEAAGMIAGKWLKFAVEVGSVLSAVGMYEALLSSGSFQLLGTAELGFLPRFVARRSKRFGTPWVGILTSSAVTLSVSYMSYEEIISTANVLYGMGMVLEFATFVWLRRKCPTVSRPFKVPGGTAGVTCMCVVPTAVAVFVIASAQRTAYVIGGALTLVGLVGFFAMRWLKDRRLMEFR</sequence>
<evidence type="ECO:0000256" key="5">
    <source>
        <dbReference type="ARBA" id="ARBA00022847"/>
    </source>
</evidence>
<feature type="transmembrane region" description="Helical" evidence="9">
    <location>
        <begin position="421"/>
        <end position="442"/>
    </location>
</feature>
<comment type="caution">
    <text evidence="10">The sequence shown here is derived from an EMBL/GenBank/DDBJ whole genome shotgun (WGS) entry which is preliminary data.</text>
</comment>
<feature type="transmembrane region" description="Helical" evidence="9">
    <location>
        <begin position="192"/>
        <end position="210"/>
    </location>
</feature>
<evidence type="ECO:0000256" key="6">
    <source>
        <dbReference type="ARBA" id="ARBA00022989"/>
    </source>
</evidence>
<dbReference type="InterPro" id="IPR002293">
    <property type="entry name" value="AA/rel_permease1"/>
</dbReference>
<keyword evidence="5" id="KW-0769">Symport</keyword>
<evidence type="ECO:0000256" key="2">
    <source>
        <dbReference type="ARBA" id="ARBA00022448"/>
    </source>
</evidence>
<dbReference type="PIRSF" id="PIRSF006060">
    <property type="entry name" value="AA_transporter"/>
    <property type="match status" value="1"/>
</dbReference>
<dbReference type="Pfam" id="PF13520">
    <property type="entry name" value="AA_permease_2"/>
    <property type="match status" value="2"/>
</dbReference>
<proteinExistence type="inferred from homology"/>
<dbReference type="Gene3D" id="1.20.1740.10">
    <property type="entry name" value="Amino acid/polyamine transporter I"/>
    <property type="match status" value="2"/>
</dbReference>
<dbReference type="EMBL" id="JAINDJ010000002">
    <property type="protein sequence ID" value="KAG9456407.1"/>
    <property type="molecule type" value="Genomic_DNA"/>
</dbReference>
<dbReference type="Proteomes" id="UP000825729">
    <property type="component" value="Unassembled WGS sequence"/>
</dbReference>
<feature type="transmembrane region" description="Helical" evidence="9">
    <location>
        <begin position="392"/>
        <end position="415"/>
    </location>
</feature>